<comment type="caution">
    <text evidence="1">The sequence shown here is derived from an EMBL/GenBank/DDBJ whole genome shotgun (WGS) entry which is preliminary data.</text>
</comment>
<dbReference type="InterPro" id="IPR021775">
    <property type="entry name" value="DUF3339"/>
</dbReference>
<accession>A0AAV9A066</accession>
<dbReference type="Proteomes" id="UP001179952">
    <property type="component" value="Unassembled WGS sequence"/>
</dbReference>
<dbReference type="Pfam" id="PF11820">
    <property type="entry name" value="DUF3339"/>
    <property type="match status" value="1"/>
</dbReference>
<reference evidence="1" key="1">
    <citation type="journal article" date="2023" name="Nat. Commun.">
        <title>Diploid and tetraploid genomes of Acorus and the evolution of monocots.</title>
        <authorList>
            <person name="Ma L."/>
            <person name="Liu K.W."/>
            <person name="Li Z."/>
            <person name="Hsiao Y.Y."/>
            <person name="Qi Y."/>
            <person name="Fu T."/>
            <person name="Tang G.D."/>
            <person name="Zhang D."/>
            <person name="Sun W.H."/>
            <person name="Liu D.K."/>
            <person name="Li Y."/>
            <person name="Chen G.Z."/>
            <person name="Liu X.D."/>
            <person name="Liao X.Y."/>
            <person name="Jiang Y.T."/>
            <person name="Yu X."/>
            <person name="Hao Y."/>
            <person name="Huang J."/>
            <person name="Zhao X.W."/>
            <person name="Ke S."/>
            <person name="Chen Y.Y."/>
            <person name="Wu W.L."/>
            <person name="Hsu J.L."/>
            <person name="Lin Y.F."/>
            <person name="Huang M.D."/>
            <person name="Li C.Y."/>
            <person name="Huang L."/>
            <person name="Wang Z.W."/>
            <person name="Zhao X."/>
            <person name="Zhong W.Y."/>
            <person name="Peng D.H."/>
            <person name="Ahmad S."/>
            <person name="Lan S."/>
            <person name="Zhang J.S."/>
            <person name="Tsai W.C."/>
            <person name="Van de Peer Y."/>
            <person name="Liu Z.J."/>
        </authorList>
    </citation>
    <scope>NUCLEOTIDE SEQUENCE</scope>
    <source>
        <strain evidence="1">SCP</strain>
    </source>
</reference>
<gene>
    <name evidence="1" type="ORF">QJS04_geneDACA002460</name>
</gene>
<dbReference type="EMBL" id="JAUJYN010000038">
    <property type="protein sequence ID" value="KAK1257599.1"/>
    <property type="molecule type" value="Genomic_DNA"/>
</dbReference>
<sequence>MELPGTQRRMEFGSLTTNGKAIAIHSLVFFTIFTTTGAQDTEVSRLKKEEEQAIKEEGEVSAAWDGRRKNRSKKGRLLRWWSENEQLIEEEDPFVRVRELDCQCPRFFFFFLFENLCGCTAGF</sequence>
<organism evidence="1 2">
    <name type="scientific">Acorus gramineus</name>
    <name type="common">Dwarf sweet flag</name>
    <dbReference type="NCBI Taxonomy" id="55184"/>
    <lineage>
        <taxon>Eukaryota</taxon>
        <taxon>Viridiplantae</taxon>
        <taxon>Streptophyta</taxon>
        <taxon>Embryophyta</taxon>
        <taxon>Tracheophyta</taxon>
        <taxon>Spermatophyta</taxon>
        <taxon>Magnoliopsida</taxon>
        <taxon>Liliopsida</taxon>
        <taxon>Acoraceae</taxon>
        <taxon>Acorus</taxon>
    </lineage>
</organism>
<evidence type="ECO:0000313" key="1">
    <source>
        <dbReference type="EMBL" id="KAK1257599.1"/>
    </source>
</evidence>
<protein>
    <submittedName>
        <fullName evidence="1">Uncharacterized protein</fullName>
    </submittedName>
</protein>
<reference evidence="1" key="2">
    <citation type="submission" date="2023-06" db="EMBL/GenBank/DDBJ databases">
        <authorList>
            <person name="Ma L."/>
            <person name="Liu K.-W."/>
            <person name="Li Z."/>
            <person name="Hsiao Y.-Y."/>
            <person name="Qi Y."/>
            <person name="Fu T."/>
            <person name="Tang G."/>
            <person name="Zhang D."/>
            <person name="Sun W.-H."/>
            <person name="Liu D.-K."/>
            <person name="Li Y."/>
            <person name="Chen G.-Z."/>
            <person name="Liu X.-D."/>
            <person name="Liao X.-Y."/>
            <person name="Jiang Y.-T."/>
            <person name="Yu X."/>
            <person name="Hao Y."/>
            <person name="Huang J."/>
            <person name="Zhao X.-W."/>
            <person name="Ke S."/>
            <person name="Chen Y.-Y."/>
            <person name="Wu W.-L."/>
            <person name="Hsu J.-L."/>
            <person name="Lin Y.-F."/>
            <person name="Huang M.-D."/>
            <person name="Li C.-Y."/>
            <person name="Huang L."/>
            <person name="Wang Z.-W."/>
            <person name="Zhao X."/>
            <person name="Zhong W.-Y."/>
            <person name="Peng D.-H."/>
            <person name="Ahmad S."/>
            <person name="Lan S."/>
            <person name="Zhang J.-S."/>
            <person name="Tsai W.-C."/>
            <person name="Van De Peer Y."/>
            <person name="Liu Z.-J."/>
        </authorList>
    </citation>
    <scope>NUCLEOTIDE SEQUENCE</scope>
    <source>
        <strain evidence="1">SCP</strain>
        <tissue evidence="1">Leaves</tissue>
    </source>
</reference>
<keyword evidence="2" id="KW-1185">Reference proteome</keyword>
<evidence type="ECO:0000313" key="2">
    <source>
        <dbReference type="Proteomes" id="UP001179952"/>
    </source>
</evidence>
<name>A0AAV9A066_ACOGR</name>
<dbReference type="AlphaFoldDB" id="A0AAV9A066"/>
<proteinExistence type="predicted"/>